<dbReference type="EMBL" id="JACHXU010000034">
    <property type="protein sequence ID" value="MBB3210253.1"/>
    <property type="molecule type" value="Genomic_DNA"/>
</dbReference>
<organism evidence="2 3">
    <name type="scientific">Aporhodopirellula rubra</name>
    <dbReference type="NCBI Taxonomy" id="980271"/>
    <lineage>
        <taxon>Bacteria</taxon>
        <taxon>Pseudomonadati</taxon>
        <taxon>Planctomycetota</taxon>
        <taxon>Planctomycetia</taxon>
        <taxon>Pirellulales</taxon>
        <taxon>Pirellulaceae</taxon>
        <taxon>Aporhodopirellula</taxon>
    </lineage>
</organism>
<name>A0A7W5E635_9BACT</name>
<gene>
    <name evidence="2" type="ORF">FHS27_006100</name>
</gene>
<keyword evidence="1" id="KW-0472">Membrane</keyword>
<comment type="caution">
    <text evidence="2">The sequence shown here is derived from an EMBL/GenBank/DDBJ whole genome shotgun (WGS) entry which is preliminary data.</text>
</comment>
<proteinExistence type="predicted"/>
<evidence type="ECO:0000313" key="3">
    <source>
        <dbReference type="Proteomes" id="UP000536179"/>
    </source>
</evidence>
<reference evidence="2 3" key="1">
    <citation type="submission" date="2020-08" db="EMBL/GenBank/DDBJ databases">
        <title>Genomic Encyclopedia of Type Strains, Phase III (KMG-III): the genomes of soil and plant-associated and newly described type strains.</title>
        <authorList>
            <person name="Whitman W."/>
        </authorList>
    </citation>
    <scope>NUCLEOTIDE SEQUENCE [LARGE SCALE GENOMIC DNA]</scope>
    <source>
        <strain evidence="2 3">CECT 8075</strain>
    </source>
</reference>
<dbReference type="Proteomes" id="UP000536179">
    <property type="component" value="Unassembled WGS sequence"/>
</dbReference>
<keyword evidence="3" id="KW-1185">Reference proteome</keyword>
<evidence type="ECO:0000313" key="2">
    <source>
        <dbReference type="EMBL" id="MBB3210253.1"/>
    </source>
</evidence>
<evidence type="ECO:0000256" key="1">
    <source>
        <dbReference type="SAM" id="Phobius"/>
    </source>
</evidence>
<keyword evidence="1" id="KW-1133">Transmembrane helix</keyword>
<dbReference type="AlphaFoldDB" id="A0A7W5E635"/>
<feature type="transmembrane region" description="Helical" evidence="1">
    <location>
        <begin position="199"/>
        <end position="216"/>
    </location>
</feature>
<sequence length="223" mass="24691">MTCLFFFGFVTLLAFSPEPEVAIVIGMIMVPPGLFLFLLGITMTMQFVAVDGATNPPRVSFRLPKSGSAPLAPMMLNHRTMDADAISRVDVVLRPNSAAIGGCERLYHLRTNDGDYYFNSVWFPNWSLFDEFLVRQEIETRVGSPDAIMDTVDIANEKRSFLESEIRGCGRVMKWVLVFIAFTGLTVALFGNAGDRRGGLIAVAIATSALGVVPMIRNYRRLK</sequence>
<keyword evidence="1" id="KW-0812">Transmembrane</keyword>
<protein>
    <submittedName>
        <fullName evidence="2">Uncharacterized protein</fullName>
    </submittedName>
</protein>
<feature type="transmembrane region" description="Helical" evidence="1">
    <location>
        <begin position="175"/>
        <end position="193"/>
    </location>
</feature>
<accession>A0A7W5E635</accession>